<keyword evidence="1" id="KW-0472">Membrane</keyword>
<sequence length="107" mass="12149">MRMRAAISRPIDNCRWASTMLNHYTRTDKKYGGLSLSYEDVGSSSCSHRLSSSTIGKFVPLCLRRLACLLFCMAKAGCLMELVGSFLMYNYTRVVNVFNLKNNPYTM</sequence>
<gene>
    <name evidence="2" type="ORF">BDA96_03G185300</name>
</gene>
<dbReference type="Proteomes" id="UP000807115">
    <property type="component" value="Chromosome 3"/>
</dbReference>
<feature type="transmembrane region" description="Helical" evidence="1">
    <location>
        <begin position="66"/>
        <end position="89"/>
    </location>
</feature>
<reference evidence="2" key="2">
    <citation type="submission" date="2020-10" db="EMBL/GenBank/DDBJ databases">
        <authorList>
            <person name="Cooper E.A."/>
            <person name="Brenton Z.W."/>
            <person name="Flinn B.S."/>
            <person name="Jenkins J."/>
            <person name="Shu S."/>
            <person name="Flowers D."/>
            <person name="Luo F."/>
            <person name="Wang Y."/>
            <person name="Xia P."/>
            <person name="Barry K."/>
            <person name="Daum C."/>
            <person name="Lipzen A."/>
            <person name="Yoshinaga Y."/>
            <person name="Schmutz J."/>
            <person name="Saski C."/>
            <person name="Vermerris W."/>
            <person name="Kresovich S."/>
        </authorList>
    </citation>
    <scope>NUCLEOTIDE SEQUENCE</scope>
</reference>
<accession>A0A921RCE3</accession>
<protein>
    <submittedName>
        <fullName evidence="2">Uncharacterized protein</fullName>
    </submittedName>
</protein>
<evidence type="ECO:0000313" key="2">
    <source>
        <dbReference type="EMBL" id="KAG0537863.1"/>
    </source>
</evidence>
<organism evidence="2 3">
    <name type="scientific">Sorghum bicolor</name>
    <name type="common">Sorghum</name>
    <name type="synonym">Sorghum vulgare</name>
    <dbReference type="NCBI Taxonomy" id="4558"/>
    <lineage>
        <taxon>Eukaryota</taxon>
        <taxon>Viridiplantae</taxon>
        <taxon>Streptophyta</taxon>
        <taxon>Embryophyta</taxon>
        <taxon>Tracheophyta</taxon>
        <taxon>Spermatophyta</taxon>
        <taxon>Magnoliopsida</taxon>
        <taxon>Liliopsida</taxon>
        <taxon>Poales</taxon>
        <taxon>Poaceae</taxon>
        <taxon>PACMAD clade</taxon>
        <taxon>Panicoideae</taxon>
        <taxon>Andropogonodae</taxon>
        <taxon>Andropogoneae</taxon>
        <taxon>Sorghinae</taxon>
        <taxon>Sorghum</taxon>
    </lineage>
</organism>
<reference evidence="2" key="1">
    <citation type="journal article" date="2019" name="BMC Genomics">
        <title>A new reference genome for Sorghum bicolor reveals high levels of sequence similarity between sweet and grain genotypes: implications for the genetics of sugar metabolism.</title>
        <authorList>
            <person name="Cooper E.A."/>
            <person name="Brenton Z.W."/>
            <person name="Flinn B.S."/>
            <person name="Jenkins J."/>
            <person name="Shu S."/>
            <person name="Flowers D."/>
            <person name="Luo F."/>
            <person name="Wang Y."/>
            <person name="Xia P."/>
            <person name="Barry K."/>
            <person name="Daum C."/>
            <person name="Lipzen A."/>
            <person name="Yoshinaga Y."/>
            <person name="Schmutz J."/>
            <person name="Saski C."/>
            <person name="Vermerris W."/>
            <person name="Kresovich S."/>
        </authorList>
    </citation>
    <scope>NUCLEOTIDE SEQUENCE</scope>
</reference>
<name>A0A921RCE3_SORBI</name>
<dbReference type="EMBL" id="CM027682">
    <property type="protein sequence ID" value="KAG0537863.1"/>
    <property type="molecule type" value="Genomic_DNA"/>
</dbReference>
<keyword evidence="1" id="KW-0812">Transmembrane</keyword>
<dbReference type="AlphaFoldDB" id="A0A921RCE3"/>
<evidence type="ECO:0000256" key="1">
    <source>
        <dbReference type="SAM" id="Phobius"/>
    </source>
</evidence>
<keyword evidence="1" id="KW-1133">Transmembrane helix</keyword>
<comment type="caution">
    <text evidence="2">The sequence shown here is derived from an EMBL/GenBank/DDBJ whole genome shotgun (WGS) entry which is preliminary data.</text>
</comment>
<evidence type="ECO:0000313" key="3">
    <source>
        <dbReference type="Proteomes" id="UP000807115"/>
    </source>
</evidence>
<proteinExistence type="predicted"/>